<keyword evidence="3" id="KW-1185">Reference proteome</keyword>
<dbReference type="Proteomes" id="UP000250235">
    <property type="component" value="Unassembled WGS sequence"/>
</dbReference>
<protein>
    <submittedName>
        <fullName evidence="2">Uncharacterized protein</fullName>
    </submittedName>
</protein>
<dbReference type="EMBL" id="KQ986813">
    <property type="protein sequence ID" value="KZV58229.1"/>
    <property type="molecule type" value="Genomic_DNA"/>
</dbReference>
<evidence type="ECO:0000313" key="3">
    <source>
        <dbReference type="Proteomes" id="UP000250235"/>
    </source>
</evidence>
<dbReference type="AlphaFoldDB" id="A0A2Z7DEE3"/>
<reference evidence="2 3" key="1">
    <citation type="journal article" date="2015" name="Proc. Natl. Acad. Sci. U.S.A.">
        <title>The resurrection genome of Boea hygrometrica: A blueprint for survival of dehydration.</title>
        <authorList>
            <person name="Xiao L."/>
            <person name="Yang G."/>
            <person name="Zhang L."/>
            <person name="Yang X."/>
            <person name="Zhao S."/>
            <person name="Ji Z."/>
            <person name="Zhou Q."/>
            <person name="Hu M."/>
            <person name="Wang Y."/>
            <person name="Chen M."/>
            <person name="Xu Y."/>
            <person name="Jin H."/>
            <person name="Xiao X."/>
            <person name="Hu G."/>
            <person name="Bao F."/>
            <person name="Hu Y."/>
            <person name="Wan P."/>
            <person name="Li L."/>
            <person name="Deng X."/>
            <person name="Kuang T."/>
            <person name="Xiang C."/>
            <person name="Zhu J.K."/>
            <person name="Oliver M.J."/>
            <person name="He Y."/>
        </authorList>
    </citation>
    <scope>NUCLEOTIDE SEQUENCE [LARGE SCALE GENOMIC DNA]</scope>
    <source>
        <strain evidence="3">cv. XS01</strain>
    </source>
</reference>
<gene>
    <name evidence="2" type="ORF">F511_34371</name>
</gene>
<name>A0A2Z7DEE3_9LAMI</name>
<feature type="compositionally biased region" description="Polar residues" evidence="1">
    <location>
        <begin position="84"/>
        <end position="100"/>
    </location>
</feature>
<evidence type="ECO:0000313" key="2">
    <source>
        <dbReference type="EMBL" id="KZV58229.1"/>
    </source>
</evidence>
<proteinExistence type="predicted"/>
<feature type="region of interest" description="Disordered" evidence="1">
    <location>
        <begin position="84"/>
        <end position="103"/>
    </location>
</feature>
<sequence length="219" mass="24861">MQYFKRAMHEGYQESSVSKAQRLSWLSRLSDDIGFSARRLSRRIATQRYSDLKEPNTSTDYTGHTTSCSRTGTQLQQPVQIYCPTSSSRTQQKLPTSSNPKDLMGREKLSTEIATMFERFNYVAPLRIAESSLLRADIAKRRRTGVLPSSNLMLAKRRLIAYNQPVSTRVTQNDIVSSSAQDNPLIPMRVRSDTQILLKSENNKPVCSNHEPNRSSQCL</sequence>
<organism evidence="2 3">
    <name type="scientific">Dorcoceras hygrometricum</name>
    <dbReference type="NCBI Taxonomy" id="472368"/>
    <lineage>
        <taxon>Eukaryota</taxon>
        <taxon>Viridiplantae</taxon>
        <taxon>Streptophyta</taxon>
        <taxon>Embryophyta</taxon>
        <taxon>Tracheophyta</taxon>
        <taxon>Spermatophyta</taxon>
        <taxon>Magnoliopsida</taxon>
        <taxon>eudicotyledons</taxon>
        <taxon>Gunneridae</taxon>
        <taxon>Pentapetalae</taxon>
        <taxon>asterids</taxon>
        <taxon>lamiids</taxon>
        <taxon>Lamiales</taxon>
        <taxon>Gesneriaceae</taxon>
        <taxon>Didymocarpoideae</taxon>
        <taxon>Trichosporeae</taxon>
        <taxon>Loxocarpinae</taxon>
        <taxon>Dorcoceras</taxon>
    </lineage>
</organism>
<evidence type="ECO:0000256" key="1">
    <source>
        <dbReference type="SAM" id="MobiDB-lite"/>
    </source>
</evidence>
<accession>A0A2Z7DEE3</accession>